<gene>
    <name evidence="3" type="ORF">A1359_16820</name>
</gene>
<dbReference type="Pfam" id="PF12804">
    <property type="entry name" value="NTP_transf_3"/>
    <property type="match status" value="1"/>
</dbReference>
<evidence type="ECO:0000313" key="4">
    <source>
        <dbReference type="Proteomes" id="UP000078476"/>
    </source>
</evidence>
<comment type="caution">
    <text evidence="3">The sequence shown here is derived from an EMBL/GenBank/DDBJ whole genome shotgun (WGS) entry which is preliminary data.</text>
</comment>
<dbReference type="SUPFAM" id="SSF53448">
    <property type="entry name" value="Nucleotide-diphospho-sugar transferases"/>
    <property type="match status" value="1"/>
</dbReference>
<name>A0A177MY90_9GAMM</name>
<dbReference type="AlphaFoldDB" id="A0A177MY90"/>
<dbReference type="PANTHER" id="PTHR43777">
    <property type="entry name" value="MOLYBDENUM COFACTOR CYTIDYLYLTRANSFERASE"/>
    <property type="match status" value="1"/>
</dbReference>
<dbReference type="OrthoDB" id="5298023at2"/>
<dbReference type="InterPro" id="IPR025877">
    <property type="entry name" value="MobA-like_NTP_Trfase"/>
</dbReference>
<keyword evidence="4" id="KW-1185">Reference proteome</keyword>
<dbReference type="Gene3D" id="3.90.550.10">
    <property type="entry name" value="Spore Coat Polysaccharide Biosynthesis Protein SpsA, Chain A"/>
    <property type="match status" value="1"/>
</dbReference>
<evidence type="ECO:0000259" key="2">
    <source>
        <dbReference type="Pfam" id="PF12804"/>
    </source>
</evidence>
<sequence>MSSITGILLAAGASKRFGADKLTQSLPNGDLVAVRACRNLSAGTDRVLTVIRPGCDLLGSLLAAEGAEVLICDDAELGMGVSLAYAIRACSNATGYVIALADMPWIQPATIQKVANAIRTGALLAAPCWQGRRGHPVGFSSSLRSELSVLHGDSGAKNVIQAHRQQLQLIDCDDAGVLSDIDTPDDLNHPKPSDL</sequence>
<proteinExistence type="predicted"/>
<feature type="domain" description="MobA-like NTP transferase" evidence="2">
    <location>
        <begin position="6"/>
        <end position="164"/>
    </location>
</feature>
<dbReference type="CDD" id="cd04182">
    <property type="entry name" value="GT_2_like_f"/>
    <property type="match status" value="1"/>
</dbReference>
<protein>
    <submittedName>
        <fullName evidence="3">Molybdopterin-guanine dinucleotide biosynthesis protein MobA</fullName>
    </submittedName>
</protein>
<reference evidence="3 4" key="1">
    <citation type="submission" date="2016-03" db="EMBL/GenBank/DDBJ databases">
        <authorList>
            <person name="Ploux O."/>
        </authorList>
    </citation>
    <scope>NUCLEOTIDE SEQUENCE [LARGE SCALE GENOMIC DNA]</scope>
    <source>
        <strain evidence="3 4">R-45370</strain>
    </source>
</reference>
<dbReference type="InterPro" id="IPR029044">
    <property type="entry name" value="Nucleotide-diphossugar_trans"/>
</dbReference>
<dbReference type="PANTHER" id="PTHR43777:SF1">
    <property type="entry name" value="MOLYBDENUM COFACTOR CYTIDYLYLTRANSFERASE"/>
    <property type="match status" value="1"/>
</dbReference>
<keyword evidence="1" id="KW-0460">Magnesium</keyword>
<evidence type="ECO:0000313" key="3">
    <source>
        <dbReference type="EMBL" id="OAI10374.1"/>
    </source>
</evidence>
<dbReference type="RefSeq" id="WP_066987341.1">
    <property type="nucleotide sequence ID" value="NZ_LUUI01000154.1"/>
</dbReference>
<organism evidence="3 4">
    <name type="scientific">Methylomonas lenta</name>
    <dbReference type="NCBI Taxonomy" id="980561"/>
    <lineage>
        <taxon>Bacteria</taxon>
        <taxon>Pseudomonadati</taxon>
        <taxon>Pseudomonadota</taxon>
        <taxon>Gammaproteobacteria</taxon>
        <taxon>Methylococcales</taxon>
        <taxon>Methylococcaceae</taxon>
        <taxon>Methylomonas</taxon>
    </lineage>
</organism>
<accession>A0A177MY90</accession>
<dbReference type="STRING" id="980561.A1359_16820"/>
<evidence type="ECO:0000256" key="1">
    <source>
        <dbReference type="ARBA" id="ARBA00022842"/>
    </source>
</evidence>
<dbReference type="GO" id="GO:0016779">
    <property type="term" value="F:nucleotidyltransferase activity"/>
    <property type="evidence" value="ECO:0007669"/>
    <property type="project" value="UniProtKB-ARBA"/>
</dbReference>
<dbReference type="Proteomes" id="UP000078476">
    <property type="component" value="Unassembled WGS sequence"/>
</dbReference>
<dbReference type="EMBL" id="LUUI01000154">
    <property type="protein sequence ID" value="OAI10374.1"/>
    <property type="molecule type" value="Genomic_DNA"/>
</dbReference>